<comment type="catalytic activity">
    <reaction evidence="1">
        <text>guanosine(1516) in 16S rRNA + S-adenosyl-L-methionine = N(2)-methylguanosine(1516) in 16S rRNA + S-adenosyl-L-homocysteine + H(+)</text>
        <dbReference type="Rhea" id="RHEA:43220"/>
        <dbReference type="Rhea" id="RHEA-COMP:10412"/>
        <dbReference type="Rhea" id="RHEA-COMP:10413"/>
        <dbReference type="ChEBI" id="CHEBI:15378"/>
        <dbReference type="ChEBI" id="CHEBI:57856"/>
        <dbReference type="ChEBI" id="CHEBI:59789"/>
        <dbReference type="ChEBI" id="CHEBI:74269"/>
        <dbReference type="ChEBI" id="CHEBI:74481"/>
        <dbReference type="EC" id="2.1.1.242"/>
    </reaction>
</comment>
<evidence type="ECO:0000256" key="1">
    <source>
        <dbReference type="HAMAP-Rule" id="MF_01523"/>
    </source>
</evidence>
<comment type="similarity">
    <text evidence="1">Belongs to the methyltransferase superfamily. RsmJ family.</text>
</comment>
<dbReference type="HAMAP" id="MF_01523">
    <property type="entry name" value="16SrRNA_methyltr_J"/>
    <property type="match status" value="1"/>
</dbReference>
<gene>
    <name evidence="1" type="primary">rsmJ</name>
    <name evidence="2" type="ORF">L4H06_08475</name>
</gene>
<feature type="binding site" evidence="1">
    <location>
        <position position="168"/>
    </location>
    <ligand>
        <name>S-adenosyl-L-methionine</name>
        <dbReference type="ChEBI" id="CHEBI:59789"/>
    </ligand>
</feature>
<proteinExistence type="inferred from homology"/>
<dbReference type="PANTHER" id="PTHR36112">
    <property type="entry name" value="RIBOSOMAL RNA SMALL SUBUNIT METHYLTRANSFERASE J"/>
    <property type="match status" value="1"/>
</dbReference>
<dbReference type="EC" id="2.1.1.242" evidence="1"/>
<dbReference type="Pfam" id="PF04445">
    <property type="entry name" value="SAM_MT"/>
    <property type="match status" value="1"/>
</dbReference>
<dbReference type="GO" id="GO:0008990">
    <property type="term" value="F:rRNA (guanine-N2-)-methyltransferase activity"/>
    <property type="evidence" value="ECO:0007669"/>
    <property type="project" value="UniProtKB-UniRule"/>
</dbReference>
<keyword evidence="1" id="KW-0698">rRNA processing</keyword>
<organism evidence="2 3">
    <name type="scientific">Neisseria lisongii</name>
    <dbReference type="NCBI Taxonomy" id="2912188"/>
    <lineage>
        <taxon>Bacteria</taxon>
        <taxon>Pseudomonadati</taxon>
        <taxon>Pseudomonadota</taxon>
        <taxon>Betaproteobacteria</taxon>
        <taxon>Neisseriales</taxon>
        <taxon>Neisseriaceae</taxon>
        <taxon>Neisseria</taxon>
    </lineage>
</organism>
<dbReference type="SUPFAM" id="SSF53335">
    <property type="entry name" value="S-adenosyl-L-methionine-dependent methyltransferases"/>
    <property type="match status" value="1"/>
</dbReference>
<dbReference type="AlphaFoldDB" id="A0AAW5AS89"/>
<sequence length="250" mass="26308">MTPLYLAPDAPANAAAQAAAFGLPTVSAPPPQGEYLTADSDGISLCRAGEKGRVRVDFAGGAAQYRRTKGGGELIAKAVAHTARPTVWDATGGLGRDSFVLASLGLNVTTFEQNPAVACLLSDGLNRAAAADSDTAAAAARITLHFGNACTLMKALAAECRPDVVYLDPMYPERKKSAAVKKEMAYFHGLIAESQDESGLLAAAKAVAKKRVVVKRPRLGEHLAGQTPAYCYEGKSTRFDVYLPDFPEHD</sequence>
<dbReference type="EMBL" id="JAKKDL010000012">
    <property type="protein sequence ID" value="MCF7530258.1"/>
    <property type="molecule type" value="Genomic_DNA"/>
</dbReference>
<keyword evidence="1" id="KW-0963">Cytoplasm</keyword>
<comment type="caution">
    <text evidence="1">Lacks conserved residue(s) required for the propagation of feature annotation.</text>
</comment>
<feature type="binding site" evidence="1">
    <location>
        <begin position="96"/>
        <end position="97"/>
    </location>
    <ligand>
        <name>S-adenosyl-L-methionine</name>
        <dbReference type="ChEBI" id="CHEBI:59789"/>
    </ligand>
</feature>
<dbReference type="PANTHER" id="PTHR36112:SF1">
    <property type="entry name" value="RIBOSOMAL RNA SMALL SUBUNIT METHYLTRANSFERASE J"/>
    <property type="match status" value="1"/>
</dbReference>
<comment type="caution">
    <text evidence="2">The sequence shown here is derived from an EMBL/GenBank/DDBJ whole genome shotgun (WGS) entry which is preliminary data.</text>
</comment>
<dbReference type="Gene3D" id="3.40.50.150">
    <property type="entry name" value="Vaccinia Virus protein VP39"/>
    <property type="match status" value="1"/>
</dbReference>
<dbReference type="RefSeq" id="WP_237093141.1">
    <property type="nucleotide sequence ID" value="NZ_JAKKDL010000012.1"/>
</dbReference>
<reference evidence="2" key="1">
    <citation type="submission" date="2022-01" db="EMBL/GenBank/DDBJ databases">
        <title>Neisseria sp. ZJ104.</title>
        <authorList>
            <person name="Yang C."/>
        </authorList>
    </citation>
    <scope>NUCLEOTIDE SEQUENCE</scope>
    <source>
        <strain evidence="2">ZJ104</strain>
    </source>
</reference>
<evidence type="ECO:0000313" key="3">
    <source>
        <dbReference type="Proteomes" id="UP001201397"/>
    </source>
</evidence>
<keyword evidence="1 2" id="KW-0489">Methyltransferase</keyword>
<dbReference type="InterPro" id="IPR029063">
    <property type="entry name" value="SAM-dependent_MTases_sf"/>
</dbReference>
<comment type="function">
    <text evidence="1">Specifically methylates the guanosine in position 1516 of 16S rRNA.</text>
</comment>
<dbReference type="GO" id="GO:0005737">
    <property type="term" value="C:cytoplasm"/>
    <property type="evidence" value="ECO:0007669"/>
    <property type="project" value="UniProtKB-SubCell"/>
</dbReference>
<dbReference type="Gene3D" id="3.40.1630.10">
    <property type="entry name" value="YhiQ-like domain"/>
    <property type="match status" value="1"/>
</dbReference>
<name>A0AAW5AS89_9NEIS</name>
<protein>
    <recommendedName>
        <fullName evidence="1">Ribosomal RNA small subunit methyltransferase J</fullName>
        <ecNumber evidence="1">2.1.1.242</ecNumber>
    </recommendedName>
    <alternativeName>
        <fullName evidence="1">16S rRNA m2G1516 methyltransferase</fullName>
    </alternativeName>
    <alternativeName>
        <fullName evidence="1">rRNA (guanine-N(2)-)-methyltransferase</fullName>
    </alternativeName>
</protein>
<comment type="subcellular location">
    <subcellularLocation>
        <location evidence="1">Cytoplasm</location>
    </subcellularLocation>
</comment>
<dbReference type="InterPro" id="IPR007536">
    <property type="entry name" value="16SrRNA_methylTrfase_J"/>
</dbReference>
<keyword evidence="1" id="KW-0808">Transferase</keyword>
<evidence type="ECO:0000313" key="2">
    <source>
        <dbReference type="EMBL" id="MCF7530258.1"/>
    </source>
</evidence>
<accession>A0AAW5AS89</accession>
<dbReference type="Proteomes" id="UP001201397">
    <property type="component" value="Unassembled WGS sequence"/>
</dbReference>
<keyword evidence="1" id="KW-0949">S-adenosyl-L-methionine</keyword>